<dbReference type="RefSeq" id="WP_158406594.1">
    <property type="nucleotide sequence ID" value="NZ_CP033456.1"/>
</dbReference>
<reference evidence="4 5" key="1">
    <citation type="submission" date="2018-10" db="EMBL/GenBank/DDBJ databases">
        <title>Propagation and draft genome sequences of three atypical Erhlichia ruminantium isolates.</title>
        <authorList>
            <person name="Liebenberg J."/>
            <person name="Steyn H."/>
            <person name="Josemans A."/>
            <person name="Zweygarth E."/>
        </authorList>
    </citation>
    <scope>NUCLEOTIDE SEQUENCE [LARGE SCALE GENOMIC DNA]</scope>
    <source>
        <strain evidence="4 5">Omatjenne</strain>
    </source>
</reference>
<feature type="domain" description="Outer membrane protein assembly factor BamE" evidence="3">
    <location>
        <begin position="35"/>
        <end position="93"/>
    </location>
</feature>
<name>A0AAE6UIH2_EHRRU</name>
<organism evidence="4 5">
    <name type="scientific">Ehrlichia ruminantium</name>
    <name type="common">heartwater rickettsia</name>
    <name type="synonym">Cowdria ruminantium</name>
    <dbReference type="NCBI Taxonomy" id="779"/>
    <lineage>
        <taxon>Bacteria</taxon>
        <taxon>Pseudomonadati</taxon>
        <taxon>Pseudomonadota</taxon>
        <taxon>Alphaproteobacteria</taxon>
        <taxon>Rickettsiales</taxon>
        <taxon>Anaplasmataceae</taxon>
        <taxon>Ehrlichia</taxon>
    </lineage>
</organism>
<evidence type="ECO:0000313" key="4">
    <source>
        <dbReference type="EMBL" id="QGR03415.1"/>
    </source>
</evidence>
<dbReference type="Gene3D" id="3.30.1450.10">
    <property type="match status" value="1"/>
</dbReference>
<dbReference type="GO" id="GO:0019867">
    <property type="term" value="C:outer membrane"/>
    <property type="evidence" value="ECO:0007669"/>
    <property type="project" value="InterPro"/>
</dbReference>
<protein>
    <submittedName>
        <fullName evidence="4">Outer membrane protein assembly factor BamE</fullName>
    </submittedName>
</protein>
<accession>A0AAE6UIH2</accession>
<keyword evidence="1" id="KW-0732">Signal</keyword>
<evidence type="ECO:0000256" key="2">
    <source>
        <dbReference type="ARBA" id="ARBA00023136"/>
    </source>
</evidence>
<gene>
    <name evidence="4" type="primary">bamE</name>
    <name evidence="4" type="ORF">EDL80_02370</name>
</gene>
<sequence length="136" mass="15404">MIVRILCMVLLLLGSGCTLINMHHGYPVSEIGLWNKIKVGDSDSQVTQLLGVPCIVEGNVWYYISYSVYKKRFFSTKEYESSTLKLTFDDQSKKVIEVKNIKINKTQLMQLLKKDTQITGINDSPLRNFGGGLLIK</sequence>
<dbReference type="AlphaFoldDB" id="A0AAE6UIH2"/>
<dbReference type="EMBL" id="CP033455">
    <property type="protein sequence ID" value="QGR03415.1"/>
    <property type="molecule type" value="Genomic_DNA"/>
</dbReference>
<dbReference type="InterPro" id="IPR007450">
    <property type="entry name" value="BamE_dom"/>
</dbReference>
<dbReference type="Proteomes" id="UP000422822">
    <property type="component" value="Chromosome"/>
</dbReference>
<evidence type="ECO:0000313" key="5">
    <source>
        <dbReference type="Proteomes" id="UP000422822"/>
    </source>
</evidence>
<keyword evidence="5" id="KW-1185">Reference proteome</keyword>
<dbReference type="InterPro" id="IPR037873">
    <property type="entry name" value="BamE-like"/>
</dbReference>
<dbReference type="Pfam" id="PF04355">
    <property type="entry name" value="BamE"/>
    <property type="match status" value="1"/>
</dbReference>
<evidence type="ECO:0000256" key="1">
    <source>
        <dbReference type="ARBA" id="ARBA00022729"/>
    </source>
</evidence>
<evidence type="ECO:0000259" key="3">
    <source>
        <dbReference type="Pfam" id="PF04355"/>
    </source>
</evidence>
<keyword evidence="2" id="KW-0472">Membrane</keyword>
<proteinExistence type="predicted"/>
<dbReference type="PROSITE" id="PS51257">
    <property type="entry name" value="PROKAR_LIPOPROTEIN"/>
    <property type="match status" value="1"/>
</dbReference>